<comment type="caution">
    <text evidence="1">The sequence shown here is derived from an EMBL/GenBank/DDBJ whole genome shotgun (WGS) entry which is preliminary data.</text>
</comment>
<organism evidence="1 2">
    <name type="scientific">Mycena albidolilacea</name>
    <dbReference type="NCBI Taxonomy" id="1033008"/>
    <lineage>
        <taxon>Eukaryota</taxon>
        <taxon>Fungi</taxon>
        <taxon>Dikarya</taxon>
        <taxon>Basidiomycota</taxon>
        <taxon>Agaricomycotina</taxon>
        <taxon>Agaricomycetes</taxon>
        <taxon>Agaricomycetidae</taxon>
        <taxon>Agaricales</taxon>
        <taxon>Marasmiineae</taxon>
        <taxon>Mycenaceae</taxon>
        <taxon>Mycena</taxon>
    </lineage>
</organism>
<dbReference type="AlphaFoldDB" id="A0AAD7EL97"/>
<reference evidence="1" key="1">
    <citation type="submission" date="2023-03" db="EMBL/GenBank/DDBJ databases">
        <title>Massive genome expansion in bonnet fungi (Mycena s.s.) driven by repeated elements and novel gene families across ecological guilds.</title>
        <authorList>
            <consortium name="Lawrence Berkeley National Laboratory"/>
            <person name="Harder C.B."/>
            <person name="Miyauchi S."/>
            <person name="Viragh M."/>
            <person name="Kuo A."/>
            <person name="Thoen E."/>
            <person name="Andreopoulos B."/>
            <person name="Lu D."/>
            <person name="Skrede I."/>
            <person name="Drula E."/>
            <person name="Henrissat B."/>
            <person name="Morin E."/>
            <person name="Kohler A."/>
            <person name="Barry K."/>
            <person name="LaButti K."/>
            <person name="Morin E."/>
            <person name="Salamov A."/>
            <person name="Lipzen A."/>
            <person name="Mereny Z."/>
            <person name="Hegedus B."/>
            <person name="Baldrian P."/>
            <person name="Stursova M."/>
            <person name="Weitz H."/>
            <person name="Taylor A."/>
            <person name="Grigoriev I.V."/>
            <person name="Nagy L.G."/>
            <person name="Martin F."/>
            <person name="Kauserud H."/>
        </authorList>
    </citation>
    <scope>NUCLEOTIDE SEQUENCE</scope>
    <source>
        <strain evidence="1">CBHHK002</strain>
    </source>
</reference>
<evidence type="ECO:0000313" key="1">
    <source>
        <dbReference type="EMBL" id="KAJ7336747.1"/>
    </source>
</evidence>
<accession>A0AAD7EL97</accession>
<gene>
    <name evidence="1" type="ORF">DFH08DRAFT_1017798</name>
</gene>
<protein>
    <submittedName>
        <fullName evidence="1">Uncharacterized protein</fullName>
    </submittedName>
</protein>
<proteinExistence type="predicted"/>
<dbReference type="EMBL" id="JARIHO010000030">
    <property type="protein sequence ID" value="KAJ7336747.1"/>
    <property type="molecule type" value="Genomic_DNA"/>
</dbReference>
<evidence type="ECO:0000313" key="2">
    <source>
        <dbReference type="Proteomes" id="UP001218218"/>
    </source>
</evidence>
<name>A0AAD7EL97_9AGAR</name>
<dbReference type="PROSITE" id="PS50096">
    <property type="entry name" value="IQ"/>
    <property type="match status" value="1"/>
</dbReference>
<keyword evidence="2" id="KW-1185">Reference proteome</keyword>
<dbReference type="Proteomes" id="UP001218218">
    <property type="component" value="Unassembled WGS sequence"/>
</dbReference>
<sequence length="600" mass="65015">MHLPPDLDSNEAVRPLGRRAVHPLRLCILHPSPRRRRPASSHFIFASSPIDSARIDALLRLVSPPHHHSPHLAYLVATHSSALLRLISPSTPICLVPAMHCTCWDRGSTKYAFQLPPIRISAAEELQPILRGASARERTRPLSESLAPTLTCLAHLGIALAAELALPRLAPPLVYRVDTQHSGVPCPGIAALGLRRIRASSLRVGSVFVDDETLLAAYASQRKDQHVIGGSVLQACVDRTKRASRYSQCRRDWDCLAVTYIANNIRPSDMHAQDIFSYMTIEPNAPDITQAPAFSPVRLSATAQSRFQSNTCRAVSSSALHATSASTTCNSTYSSASGRRSPPPLLSCQARKRILKYASLSTYAKPSARRLRLVLPAVCECDCAPALPVCPAVVYIWLQQRPWRPTAARAPTPADLAQPVGHSPRVLRGYVAFATLHAELVLILVPDLDSASLVRRELEQVRSWVAQPSVVLDPGDGAGACRAQLLLKSFPSGRASATARLPRTRACNLNASCTSGSPFLPSSTMSGWALAPAGGLLAQLSRSYTGYACPSSFRRQGGTRWARIVRGWGSLQSSCAISVLRDGGGISVARRVQWEEWAEK</sequence>